<evidence type="ECO:0000313" key="9">
    <source>
        <dbReference type="Proteomes" id="UP000008383"/>
    </source>
</evidence>
<dbReference type="Gene3D" id="3.90.1200.10">
    <property type="match status" value="1"/>
</dbReference>
<evidence type="ECO:0000313" key="8">
    <source>
        <dbReference type="EMBL" id="EFE37226.1"/>
    </source>
</evidence>
<dbReference type="RefSeq" id="XP_003017871.1">
    <property type="nucleotide sequence ID" value="XM_003017825.1"/>
</dbReference>
<accession>D4DLQ3</accession>
<evidence type="ECO:0000256" key="2">
    <source>
        <dbReference type="ARBA" id="ARBA00005543"/>
    </source>
</evidence>
<protein>
    <recommendedName>
        <fullName evidence="3">Altered inheritance of mitochondria protein 9, mitochondrial</fullName>
    </recommendedName>
    <alternativeName>
        <fullName evidence="6">Found in mitochondrial proteome protein 29</fullName>
    </alternativeName>
</protein>
<name>D4DLQ3_TRIVH</name>
<comment type="subcellular location">
    <subcellularLocation>
        <location evidence="1">Mitochondrion</location>
    </subcellularLocation>
</comment>
<dbReference type="AlphaFoldDB" id="D4DLQ3"/>
<dbReference type="Gene3D" id="3.30.200.20">
    <property type="entry name" value="Phosphorylase Kinase, domain 1"/>
    <property type="match status" value="1"/>
</dbReference>
<gene>
    <name evidence="8" type="ORF">TRV_08127</name>
</gene>
<dbReference type="KEGG" id="tve:TRV_08127"/>
<dbReference type="PANTHER" id="PTHR36091:SF1">
    <property type="entry name" value="ALTERED INHERITANCE OF MITOCHONDRIA PROTEIN 9, MITOCHONDRIAL"/>
    <property type="match status" value="1"/>
</dbReference>
<dbReference type="GeneID" id="9583766"/>
<dbReference type="InterPro" id="IPR051035">
    <property type="entry name" value="Mito_inheritance_9"/>
</dbReference>
<dbReference type="GO" id="GO:0005739">
    <property type="term" value="C:mitochondrion"/>
    <property type="evidence" value="ECO:0007669"/>
    <property type="project" value="UniProtKB-SubCell"/>
</dbReference>
<reference evidence="9" key="1">
    <citation type="journal article" date="2011" name="Genome Biol.">
        <title>Comparative and functional genomics provide insights into the pathogenicity of dermatophytic fungi.</title>
        <authorList>
            <person name="Burmester A."/>
            <person name="Shelest E."/>
            <person name="Gloeckner G."/>
            <person name="Heddergott C."/>
            <person name="Schindler S."/>
            <person name="Staib P."/>
            <person name="Heidel A."/>
            <person name="Felder M."/>
            <person name="Petzold A."/>
            <person name="Szafranski K."/>
            <person name="Feuermann M."/>
            <person name="Pedruzzi I."/>
            <person name="Priebe S."/>
            <person name="Groth M."/>
            <person name="Winkler R."/>
            <person name="Li W."/>
            <person name="Kniemeyer O."/>
            <person name="Schroeckh V."/>
            <person name="Hertweck C."/>
            <person name="Hube B."/>
            <person name="White T.C."/>
            <person name="Platzer M."/>
            <person name="Guthke R."/>
            <person name="Heitman J."/>
            <person name="Woestemeyer J."/>
            <person name="Zipfel P.F."/>
            <person name="Monod M."/>
            <person name="Brakhage A.A."/>
        </authorList>
    </citation>
    <scope>NUCLEOTIDE SEQUENCE [LARGE SCALE GENOMIC DNA]</scope>
    <source>
        <strain evidence="9">HKI 0517</strain>
    </source>
</reference>
<dbReference type="Pfam" id="PF01636">
    <property type="entry name" value="APH"/>
    <property type="match status" value="1"/>
</dbReference>
<dbReference type="InterPro" id="IPR011009">
    <property type="entry name" value="Kinase-like_dom_sf"/>
</dbReference>
<dbReference type="PANTHER" id="PTHR36091">
    <property type="entry name" value="ALTERED INHERITANCE OF MITOCHONDRIA PROTEIN 9, MITOCHONDRIAL"/>
    <property type="match status" value="1"/>
</dbReference>
<evidence type="ECO:0000256" key="6">
    <source>
        <dbReference type="ARBA" id="ARBA00031849"/>
    </source>
</evidence>
<dbReference type="HOGENOM" id="CLU_019189_13_1_1"/>
<sequence>MIRFHISSFWRRTGTRGTPANRNLHISCRGKPISEDKLFGYTNGGFLVNEKSQFDRRYVKFNLDALCDLVATAGGQPSPVKAVEKMEGGFSKVLLMRKENGMEIVAKIACRNAGPAVYTTESEVAILKYMKQQTSIPVPEVYTWSSDPTSPVEAEYIIMEKAAGVPLFKIWGEISLSDKLELVKRLTAFERELCSLQLPAYGSLYLRSFGGGLPNFKPLDIEADPSQSYCVGRSGDRVYVLEDIEGPGVDLGPWDTLATFGIAIARREIARALQGLPPHPGTFYQGSCEEKEKLLDEVISLMRMLSSTSHPVPAQLGKPVIWHTDLHMGNIYVSPDNPSQILSIIDWQSISVLPLFLQARWPIFLEPPDNFVRGFQAPKLPDNLREMDEEDQQLAKFEYRQAMVAKTYEVSTYLENKEAHTAMNLPRVFRELFKRCGETSEVGILPLRACMIEIFQNWSELGFVGECPYSFSENEIAEHAAQFTDYEDWYKANEIARKCLDTDEEGWISPELDIEEKRRQNQELFETFVKQMSTEKTLEEARRMWPFVDDNR</sequence>
<feature type="domain" description="Aminoglycoside phosphotransferase" evidence="7">
    <location>
        <begin position="98"/>
        <end position="350"/>
    </location>
</feature>
<evidence type="ECO:0000256" key="5">
    <source>
        <dbReference type="ARBA" id="ARBA00023128"/>
    </source>
</evidence>
<evidence type="ECO:0000259" key="7">
    <source>
        <dbReference type="Pfam" id="PF01636"/>
    </source>
</evidence>
<proteinExistence type="inferred from homology"/>
<dbReference type="EMBL" id="ACYE01000517">
    <property type="protein sequence ID" value="EFE37226.1"/>
    <property type="molecule type" value="Genomic_DNA"/>
</dbReference>
<dbReference type="OrthoDB" id="2906425at2759"/>
<comment type="caution">
    <text evidence="8">The sequence shown here is derived from an EMBL/GenBank/DDBJ whole genome shotgun (WGS) entry which is preliminary data.</text>
</comment>
<evidence type="ECO:0000256" key="3">
    <source>
        <dbReference type="ARBA" id="ARBA00016197"/>
    </source>
</evidence>
<comment type="similarity">
    <text evidence="2">Belongs to the AIM9 family.</text>
</comment>
<organism evidence="8 9">
    <name type="scientific">Trichophyton verrucosum (strain HKI 0517)</name>
    <dbReference type="NCBI Taxonomy" id="663202"/>
    <lineage>
        <taxon>Eukaryota</taxon>
        <taxon>Fungi</taxon>
        <taxon>Dikarya</taxon>
        <taxon>Ascomycota</taxon>
        <taxon>Pezizomycotina</taxon>
        <taxon>Eurotiomycetes</taxon>
        <taxon>Eurotiomycetidae</taxon>
        <taxon>Onygenales</taxon>
        <taxon>Arthrodermataceae</taxon>
        <taxon>Trichophyton</taxon>
    </lineage>
</organism>
<dbReference type="SUPFAM" id="SSF56112">
    <property type="entry name" value="Protein kinase-like (PK-like)"/>
    <property type="match status" value="1"/>
</dbReference>
<keyword evidence="4" id="KW-0809">Transit peptide</keyword>
<dbReference type="InterPro" id="IPR002575">
    <property type="entry name" value="Aminoglycoside_PTrfase"/>
</dbReference>
<evidence type="ECO:0000256" key="1">
    <source>
        <dbReference type="ARBA" id="ARBA00004173"/>
    </source>
</evidence>
<evidence type="ECO:0000256" key="4">
    <source>
        <dbReference type="ARBA" id="ARBA00022946"/>
    </source>
</evidence>
<keyword evidence="5" id="KW-0496">Mitochondrion</keyword>
<dbReference type="Proteomes" id="UP000008383">
    <property type="component" value="Unassembled WGS sequence"/>
</dbReference>
<keyword evidence="9" id="KW-1185">Reference proteome</keyword>